<organism evidence="1 2">
    <name type="scientific">Pyricularia oryzae</name>
    <name type="common">Rice blast fungus</name>
    <name type="synonym">Magnaporthe oryzae</name>
    <dbReference type="NCBI Taxonomy" id="318829"/>
    <lineage>
        <taxon>Eukaryota</taxon>
        <taxon>Fungi</taxon>
        <taxon>Dikarya</taxon>
        <taxon>Ascomycota</taxon>
        <taxon>Pezizomycotina</taxon>
        <taxon>Sordariomycetes</taxon>
        <taxon>Sordariomycetidae</taxon>
        <taxon>Magnaporthales</taxon>
        <taxon>Pyriculariaceae</taxon>
        <taxon>Pyricularia</taxon>
    </lineage>
</organism>
<sequence>MTSAVGSKEDETELRFVNPSGPFSDSAVDKDESSEVKLCGLCALLVVLVRDTFCQRVRWQELWQLVQYGGDIALTCAILGPTEVN</sequence>
<protein>
    <submittedName>
        <fullName evidence="1">Uncharacterized protein</fullName>
    </submittedName>
</protein>
<dbReference type="EMBL" id="CP034204">
    <property type="protein sequence ID" value="QBZ54103.1"/>
    <property type="molecule type" value="Genomic_DNA"/>
</dbReference>
<reference evidence="1 2" key="1">
    <citation type="journal article" date="2019" name="Mol. Biol. Evol.">
        <title>Blast fungal genomes show frequent chromosomal changes, gene gains and losses, and effector gene turnover.</title>
        <authorList>
            <person name="Gomez Luciano L.B."/>
            <person name="Jason Tsai I."/>
            <person name="Chuma I."/>
            <person name="Tosa Y."/>
            <person name="Chen Y.H."/>
            <person name="Li J.Y."/>
            <person name="Li M.Y."/>
            <person name="Jade Lu M.Y."/>
            <person name="Nakayashiki H."/>
            <person name="Li W.H."/>
        </authorList>
    </citation>
    <scope>NUCLEOTIDE SEQUENCE [LARGE SCALE GENOMIC DNA]</scope>
    <source>
        <strain evidence="1">MZ5-1-6</strain>
    </source>
</reference>
<proteinExistence type="predicted"/>
<accession>A0A4P7MVY4</accession>
<evidence type="ECO:0000313" key="1">
    <source>
        <dbReference type="EMBL" id="QBZ54103.1"/>
    </source>
</evidence>
<dbReference type="Proteomes" id="UP000294847">
    <property type="component" value="Chromosome 1"/>
</dbReference>
<gene>
    <name evidence="1" type="ORF">PoMZ_09794</name>
</gene>
<dbReference type="AlphaFoldDB" id="A0A4P7MVY4"/>
<evidence type="ECO:0000313" key="2">
    <source>
        <dbReference type="Proteomes" id="UP000294847"/>
    </source>
</evidence>
<name>A0A4P7MVY4_PYROR</name>